<gene>
    <name evidence="2" type="ORF">OH76DRAFT_667787</name>
</gene>
<sequence>MRQWFFSLLIDNMLAEPLDWNQAERIVGYVVAGRSSTTNQRTSREGFVTGDTGGGWNDPRRHGPVCHEGVCSLGTPEYSKSEYLSEYQVFESSYTTYPKGVCFDYLVFSMSSSNSNTI</sequence>
<dbReference type="EMBL" id="KZ857412">
    <property type="protein sequence ID" value="RDX48332.1"/>
    <property type="molecule type" value="Genomic_DNA"/>
</dbReference>
<feature type="signal peptide" evidence="1">
    <location>
        <begin position="1"/>
        <end position="15"/>
    </location>
</feature>
<dbReference type="Proteomes" id="UP000256964">
    <property type="component" value="Unassembled WGS sequence"/>
</dbReference>
<keyword evidence="1" id="KW-0732">Signal</keyword>
<organism evidence="2 3">
    <name type="scientific">Lentinus brumalis</name>
    <dbReference type="NCBI Taxonomy" id="2498619"/>
    <lineage>
        <taxon>Eukaryota</taxon>
        <taxon>Fungi</taxon>
        <taxon>Dikarya</taxon>
        <taxon>Basidiomycota</taxon>
        <taxon>Agaricomycotina</taxon>
        <taxon>Agaricomycetes</taxon>
        <taxon>Polyporales</taxon>
        <taxon>Polyporaceae</taxon>
        <taxon>Lentinus</taxon>
    </lineage>
</organism>
<evidence type="ECO:0000256" key="1">
    <source>
        <dbReference type="SAM" id="SignalP"/>
    </source>
</evidence>
<evidence type="ECO:0000313" key="2">
    <source>
        <dbReference type="EMBL" id="RDX48332.1"/>
    </source>
</evidence>
<name>A0A371D757_9APHY</name>
<accession>A0A371D757</accession>
<evidence type="ECO:0000313" key="3">
    <source>
        <dbReference type="Proteomes" id="UP000256964"/>
    </source>
</evidence>
<proteinExistence type="predicted"/>
<dbReference type="AlphaFoldDB" id="A0A371D757"/>
<protein>
    <submittedName>
        <fullName evidence="2">Uncharacterized protein</fullName>
    </submittedName>
</protein>
<feature type="chain" id="PRO_5016563312" evidence="1">
    <location>
        <begin position="16"/>
        <end position="118"/>
    </location>
</feature>
<keyword evidence="3" id="KW-1185">Reference proteome</keyword>
<reference evidence="2 3" key="1">
    <citation type="journal article" date="2018" name="Biotechnol. Biofuels">
        <title>Integrative visual omics of the white-rot fungus Polyporus brumalis exposes the biotechnological potential of its oxidative enzymes for delignifying raw plant biomass.</title>
        <authorList>
            <person name="Miyauchi S."/>
            <person name="Rancon A."/>
            <person name="Drula E."/>
            <person name="Hage H."/>
            <person name="Chaduli D."/>
            <person name="Favel A."/>
            <person name="Grisel S."/>
            <person name="Henrissat B."/>
            <person name="Herpoel-Gimbert I."/>
            <person name="Ruiz-Duenas F.J."/>
            <person name="Chevret D."/>
            <person name="Hainaut M."/>
            <person name="Lin J."/>
            <person name="Wang M."/>
            <person name="Pangilinan J."/>
            <person name="Lipzen A."/>
            <person name="Lesage-Meessen L."/>
            <person name="Navarro D."/>
            <person name="Riley R."/>
            <person name="Grigoriev I.V."/>
            <person name="Zhou S."/>
            <person name="Raouche S."/>
            <person name="Rosso M.N."/>
        </authorList>
    </citation>
    <scope>NUCLEOTIDE SEQUENCE [LARGE SCALE GENOMIC DNA]</scope>
    <source>
        <strain evidence="2 3">BRFM 1820</strain>
    </source>
</reference>